<protein>
    <submittedName>
        <fullName evidence="6">Crp/Fnr family transcriptional regulator</fullName>
    </submittedName>
</protein>
<dbReference type="EMBL" id="DVIR01000030">
    <property type="protein sequence ID" value="HIS24359.1"/>
    <property type="molecule type" value="Genomic_DNA"/>
</dbReference>
<keyword evidence="1" id="KW-0805">Transcription regulation</keyword>
<dbReference type="Pfam" id="PF13545">
    <property type="entry name" value="HTH_Crp_2"/>
    <property type="match status" value="1"/>
</dbReference>
<keyword evidence="2" id="KW-0238">DNA-binding</keyword>
<evidence type="ECO:0000256" key="2">
    <source>
        <dbReference type="ARBA" id="ARBA00023125"/>
    </source>
</evidence>
<dbReference type="SUPFAM" id="SSF46785">
    <property type="entry name" value="Winged helix' DNA-binding domain"/>
    <property type="match status" value="1"/>
</dbReference>
<dbReference type="SUPFAM" id="SSF51206">
    <property type="entry name" value="cAMP-binding domain-like"/>
    <property type="match status" value="1"/>
</dbReference>
<dbReference type="Gene3D" id="2.60.120.10">
    <property type="entry name" value="Jelly Rolls"/>
    <property type="match status" value="1"/>
</dbReference>
<comment type="caution">
    <text evidence="6">The sequence shown here is derived from an EMBL/GenBank/DDBJ whole genome shotgun (WGS) entry which is preliminary data.</text>
</comment>
<dbReference type="Proteomes" id="UP000823982">
    <property type="component" value="Unassembled WGS sequence"/>
</dbReference>
<organism evidence="6 7">
    <name type="scientific">Candidatus Faeciplasma gallinarum</name>
    <dbReference type="NCBI Taxonomy" id="2840799"/>
    <lineage>
        <taxon>Bacteria</taxon>
        <taxon>Bacillati</taxon>
        <taxon>Bacillota</taxon>
        <taxon>Clostridia</taxon>
        <taxon>Eubacteriales</taxon>
        <taxon>Oscillospiraceae</taxon>
        <taxon>Oscillospiraceae incertae sedis</taxon>
        <taxon>Candidatus Faeciplasma</taxon>
    </lineage>
</organism>
<dbReference type="Gene3D" id="1.10.10.10">
    <property type="entry name" value="Winged helix-like DNA-binding domain superfamily/Winged helix DNA-binding domain"/>
    <property type="match status" value="1"/>
</dbReference>
<evidence type="ECO:0000256" key="3">
    <source>
        <dbReference type="ARBA" id="ARBA00023163"/>
    </source>
</evidence>
<name>A0A9D1JHY1_9FIRM</name>
<sequence length="221" mass="24984">MEKESVLKTLPFWNNLSQIEKTQIVQNSQIQSFRKDQILHGSGANCLGAIVVLDGELRSSIVSEEGREITLFRLYKGDSCVLSASCVINVITFDATLSAQTDSRLLVIGPSYFSKLADENVYVRCFMYEKLAQRFSNVMFSMQQILFKGYDKRLAQFLTSEYDRTKNPDICYTHEQIAALTGSAREVVARMLKRFSQEKLVSLKRGCVTLLDLPALKRLGS</sequence>
<dbReference type="PROSITE" id="PS51063">
    <property type="entry name" value="HTH_CRP_2"/>
    <property type="match status" value="1"/>
</dbReference>
<evidence type="ECO:0000313" key="6">
    <source>
        <dbReference type="EMBL" id="HIS24359.1"/>
    </source>
</evidence>
<dbReference type="CDD" id="cd00038">
    <property type="entry name" value="CAP_ED"/>
    <property type="match status" value="1"/>
</dbReference>
<feature type="domain" description="HTH crp-type" evidence="5">
    <location>
        <begin position="148"/>
        <end position="214"/>
    </location>
</feature>
<dbReference type="InterPro" id="IPR036390">
    <property type="entry name" value="WH_DNA-bd_sf"/>
</dbReference>
<dbReference type="Pfam" id="PF00027">
    <property type="entry name" value="cNMP_binding"/>
    <property type="match status" value="1"/>
</dbReference>
<dbReference type="PROSITE" id="PS50042">
    <property type="entry name" value="CNMP_BINDING_3"/>
    <property type="match status" value="1"/>
</dbReference>
<dbReference type="AlphaFoldDB" id="A0A9D1JHY1"/>
<proteinExistence type="predicted"/>
<evidence type="ECO:0000256" key="1">
    <source>
        <dbReference type="ARBA" id="ARBA00023015"/>
    </source>
</evidence>
<feature type="domain" description="Cyclic nucleotide-binding" evidence="4">
    <location>
        <begin position="12"/>
        <end position="134"/>
    </location>
</feature>
<dbReference type="InterPro" id="IPR000595">
    <property type="entry name" value="cNMP-bd_dom"/>
</dbReference>
<reference evidence="6" key="1">
    <citation type="submission" date="2020-10" db="EMBL/GenBank/DDBJ databases">
        <authorList>
            <person name="Gilroy R."/>
        </authorList>
    </citation>
    <scope>NUCLEOTIDE SEQUENCE</scope>
    <source>
        <strain evidence="6">CHK157-1446</strain>
    </source>
</reference>
<dbReference type="GO" id="GO:0006355">
    <property type="term" value="P:regulation of DNA-templated transcription"/>
    <property type="evidence" value="ECO:0007669"/>
    <property type="project" value="InterPro"/>
</dbReference>
<gene>
    <name evidence="6" type="ORF">IAD01_03025</name>
</gene>
<dbReference type="GO" id="GO:0003677">
    <property type="term" value="F:DNA binding"/>
    <property type="evidence" value="ECO:0007669"/>
    <property type="project" value="UniProtKB-KW"/>
</dbReference>
<reference evidence="6" key="2">
    <citation type="journal article" date="2021" name="PeerJ">
        <title>Extensive microbial diversity within the chicken gut microbiome revealed by metagenomics and culture.</title>
        <authorList>
            <person name="Gilroy R."/>
            <person name="Ravi A."/>
            <person name="Getino M."/>
            <person name="Pursley I."/>
            <person name="Horton D.L."/>
            <person name="Alikhan N.F."/>
            <person name="Baker D."/>
            <person name="Gharbi K."/>
            <person name="Hall N."/>
            <person name="Watson M."/>
            <person name="Adriaenssens E.M."/>
            <person name="Foster-Nyarko E."/>
            <person name="Jarju S."/>
            <person name="Secka A."/>
            <person name="Antonio M."/>
            <person name="Oren A."/>
            <person name="Chaudhuri R.R."/>
            <person name="La Ragione R."/>
            <person name="Hildebrand F."/>
            <person name="Pallen M.J."/>
        </authorList>
    </citation>
    <scope>NUCLEOTIDE SEQUENCE</scope>
    <source>
        <strain evidence="6">CHK157-1446</strain>
    </source>
</reference>
<dbReference type="InterPro" id="IPR018490">
    <property type="entry name" value="cNMP-bd_dom_sf"/>
</dbReference>
<evidence type="ECO:0000259" key="5">
    <source>
        <dbReference type="PROSITE" id="PS51063"/>
    </source>
</evidence>
<keyword evidence="3" id="KW-0804">Transcription</keyword>
<evidence type="ECO:0000313" key="7">
    <source>
        <dbReference type="Proteomes" id="UP000823982"/>
    </source>
</evidence>
<dbReference type="InterPro" id="IPR012318">
    <property type="entry name" value="HTH_CRP"/>
</dbReference>
<dbReference type="InterPro" id="IPR014710">
    <property type="entry name" value="RmlC-like_jellyroll"/>
</dbReference>
<dbReference type="InterPro" id="IPR036388">
    <property type="entry name" value="WH-like_DNA-bd_sf"/>
</dbReference>
<dbReference type="SMART" id="SM00419">
    <property type="entry name" value="HTH_CRP"/>
    <property type="match status" value="1"/>
</dbReference>
<evidence type="ECO:0000259" key="4">
    <source>
        <dbReference type="PROSITE" id="PS50042"/>
    </source>
</evidence>
<accession>A0A9D1JHY1</accession>